<evidence type="ECO:0000256" key="1">
    <source>
        <dbReference type="ARBA" id="ARBA00022448"/>
    </source>
</evidence>
<dbReference type="PROSITE" id="PS50893">
    <property type="entry name" value="ABC_TRANSPORTER_2"/>
    <property type="match status" value="1"/>
</dbReference>
<dbReference type="EMBL" id="BK032711">
    <property type="protein sequence ID" value="DAF56261.1"/>
    <property type="molecule type" value="Genomic_DNA"/>
</dbReference>
<dbReference type="PANTHER" id="PTHR42788">
    <property type="entry name" value="TAURINE IMPORT ATP-BINDING PROTEIN-RELATED"/>
    <property type="match status" value="1"/>
</dbReference>
<name>A0A8S5SYV3_9CAUD</name>
<evidence type="ECO:0000313" key="3">
    <source>
        <dbReference type="EMBL" id="DAF56261.1"/>
    </source>
</evidence>
<dbReference type="SUPFAM" id="SSF52540">
    <property type="entry name" value="P-loop containing nucleoside triphosphate hydrolases"/>
    <property type="match status" value="1"/>
</dbReference>
<dbReference type="InterPro" id="IPR003439">
    <property type="entry name" value="ABC_transporter-like_ATP-bd"/>
</dbReference>
<feature type="domain" description="ABC transporter" evidence="2">
    <location>
        <begin position="6"/>
        <end position="174"/>
    </location>
</feature>
<evidence type="ECO:0000259" key="2">
    <source>
        <dbReference type="PROSITE" id="PS50893"/>
    </source>
</evidence>
<dbReference type="GO" id="GO:0016887">
    <property type="term" value="F:ATP hydrolysis activity"/>
    <property type="evidence" value="ECO:0007669"/>
    <property type="project" value="InterPro"/>
</dbReference>
<keyword evidence="1" id="KW-0813">Transport</keyword>
<dbReference type="InterPro" id="IPR050166">
    <property type="entry name" value="ABC_transporter_ATP-bind"/>
</dbReference>
<protein>
    <submittedName>
        <fullName evidence="3">Transporter</fullName>
    </submittedName>
</protein>
<dbReference type="InterPro" id="IPR027417">
    <property type="entry name" value="P-loop_NTPase"/>
</dbReference>
<reference evidence="3" key="1">
    <citation type="journal article" date="2021" name="Proc. Natl. Acad. Sci. U.S.A.">
        <title>A Catalog of Tens of Thousands of Viruses from Human Metagenomes Reveals Hidden Associations with Chronic Diseases.</title>
        <authorList>
            <person name="Tisza M.J."/>
            <person name="Buck C.B."/>
        </authorList>
    </citation>
    <scope>NUCLEOTIDE SEQUENCE</scope>
    <source>
        <strain evidence="3">CtPyh10</strain>
    </source>
</reference>
<dbReference type="InterPro" id="IPR017871">
    <property type="entry name" value="ABC_transporter-like_CS"/>
</dbReference>
<dbReference type="PROSITE" id="PS00211">
    <property type="entry name" value="ABC_TRANSPORTER_1"/>
    <property type="match status" value="1"/>
</dbReference>
<dbReference type="PANTHER" id="PTHR42788:SF2">
    <property type="entry name" value="ABC TRANSPORTER ATP-BINDING PROTEIN"/>
    <property type="match status" value="1"/>
</dbReference>
<dbReference type="GO" id="GO:0005524">
    <property type="term" value="F:ATP binding"/>
    <property type="evidence" value="ECO:0007669"/>
    <property type="project" value="InterPro"/>
</dbReference>
<proteinExistence type="predicted"/>
<dbReference type="Gene3D" id="3.40.50.300">
    <property type="entry name" value="P-loop containing nucleotide triphosphate hydrolases"/>
    <property type="match status" value="1"/>
</dbReference>
<accession>A0A8S5SYV3</accession>
<sequence length="174" mass="19024">MPTPYFEVAHLTKHFSTDESTVAAIQDVSFSLQKGQFLSILGPSGCGKSTLFNLIAGLMQPDCGDIRLQGESMLLRPGLTGYMLQKDLLLPWRTIADNIILSKTLHGTRRQAALKSAVSDIAACGLRDLLNRRPDECSGGQRQRAALVRTLQTGKPLLLLDEPFGSPITPHKIR</sequence>
<dbReference type="Pfam" id="PF00005">
    <property type="entry name" value="ABC_tran"/>
    <property type="match status" value="1"/>
</dbReference>
<organism evidence="3">
    <name type="scientific">Siphoviridae sp. ctPyh10</name>
    <dbReference type="NCBI Taxonomy" id="2827865"/>
    <lineage>
        <taxon>Viruses</taxon>
        <taxon>Duplodnaviria</taxon>
        <taxon>Heunggongvirae</taxon>
        <taxon>Uroviricota</taxon>
        <taxon>Caudoviricetes</taxon>
    </lineage>
</organism>